<name>A0A0D0DZ30_9AGAM</name>
<dbReference type="HOGENOM" id="CLU_806760_0_0_1"/>
<accession>A0A0D0DZ30</accession>
<dbReference type="InParanoid" id="A0A0D0DZ30"/>
<feature type="compositionally biased region" description="Basic and acidic residues" evidence="1">
    <location>
        <begin position="304"/>
        <end position="314"/>
    </location>
</feature>
<feature type="compositionally biased region" description="Basic and acidic residues" evidence="1">
    <location>
        <begin position="335"/>
        <end position="344"/>
    </location>
</feature>
<keyword evidence="3" id="KW-1185">Reference proteome</keyword>
<sequence>MATPLHVASSLPIALFPPVASPPIATPLICKQDVATANTATSQHVVMPMQSLVMPPPSNVPYPQALRMPFNVYGSQFISPGAQLLDPFQNASSFGPNLDNFVPSNFSFMSRLNNPVPGLDLAPQWGNGTTFTPQVAVDPQWMYHGSTQSNSQHSSVSSPTLAGQAPMSGEPLTHCLCPYTFNNSYLNYSSAGQAYGLFAPTQQNFDFLQNTPAMGYGAGMFNGSQLGYHLDGVPQIRSARSPTDLPLPPSSDAQPPNPLRDVPVQLTPILPPTEPGVFKLPKSNVPAVQSKHKSVQSQCTQRDNTIRDLGKENEVPPAQNVQKPKKKSKCPAADGVDKGEKKSK</sequence>
<dbReference type="EMBL" id="KN825031">
    <property type="protein sequence ID" value="KIK95636.1"/>
    <property type="molecule type" value="Genomic_DNA"/>
</dbReference>
<reference evidence="3" key="2">
    <citation type="submission" date="2015-01" db="EMBL/GenBank/DDBJ databases">
        <title>Evolutionary Origins and Diversification of the Mycorrhizal Mutualists.</title>
        <authorList>
            <consortium name="DOE Joint Genome Institute"/>
            <consortium name="Mycorrhizal Genomics Consortium"/>
            <person name="Kohler A."/>
            <person name="Kuo A."/>
            <person name="Nagy L.G."/>
            <person name="Floudas D."/>
            <person name="Copeland A."/>
            <person name="Barry K.W."/>
            <person name="Cichocki N."/>
            <person name="Veneault-Fourrey C."/>
            <person name="LaButti K."/>
            <person name="Lindquist E.A."/>
            <person name="Lipzen A."/>
            <person name="Lundell T."/>
            <person name="Morin E."/>
            <person name="Murat C."/>
            <person name="Riley R."/>
            <person name="Ohm R."/>
            <person name="Sun H."/>
            <person name="Tunlid A."/>
            <person name="Henrissat B."/>
            <person name="Grigoriev I.V."/>
            <person name="Hibbett D.S."/>
            <person name="Martin F."/>
        </authorList>
    </citation>
    <scope>NUCLEOTIDE SEQUENCE [LARGE SCALE GENOMIC DNA]</scope>
    <source>
        <strain evidence="3">Ve08.2h10</strain>
    </source>
</reference>
<evidence type="ECO:0000313" key="2">
    <source>
        <dbReference type="EMBL" id="KIK95636.1"/>
    </source>
</evidence>
<feature type="compositionally biased region" description="Low complexity" evidence="1">
    <location>
        <begin position="146"/>
        <end position="158"/>
    </location>
</feature>
<proteinExistence type="predicted"/>
<organism evidence="2 3">
    <name type="scientific">Paxillus rubicundulus Ve08.2h10</name>
    <dbReference type="NCBI Taxonomy" id="930991"/>
    <lineage>
        <taxon>Eukaryota</taxon>
        <taxon>Fungi</taxon>
        <taxon>Dikarya</taxon>
        <taxon>Basidiomycota</taxon>
        <taxon>Agaricomycotina</taxon>
        <taxon>Agaricomycetes</taxon>
        <taxon>Agaricomycetidae</taxon>
        <taxon>Boletales</taxon>
        <taxon>Paxilineae</taxon>
        <taxon>Paxillaceae</taxon>
        <taxon>Paxillus</taxon>
    </lineage>
</organism>
<dbReference type="OrthoDB" id="2677857at2759"/>
<feature type="region of interest" description="Disordered" evidence="1">
    <location>
        <begin position="144"/>
        <end position="165"/>
    </location>
</feature>
<dbReference type="AlphaFoldDB" id="A0A0D0DZ30"/>
<reference evidence="2 3" key="1">
    <citation type="submission" date="2014-04" db="EMBL/GenBank/DDBJ databases">
        <authorList>
            <consortium name="DOE Joint Genome Institute"/>
            <person name="Kuo A."/>
            <person name="Kohler A."/>
            <person name="Jargeat P."/>
            <person name="Nagy L.G."/>
            <person name="Floudas D."/>
            <person name="Copeland A."/>
            <person name="Barry K.W."/>
            <person name="Cichocki N."/>
            <person name="Veneault-Fourrey C."/>
            <person name="LaButti K."/>
            <person name="Lindquist E.A."/>
            <person name="Lipzen A."/>
            <person name="Lundell T."/>
            <person name="Morin E."/>
            <person name="Murat C."/>
            <person name="Sun H."/>
            <person name="Tunlid A."/>
            <person name="Henrissat B."/>
            <person name="Grigoriev I.V."/>
            <person name="Hibbett D.S."/>
            <person name="Martin F."/>
            <person name="Nordberg H.P."/>
            <person name="Cantor M.N."/>
            <person name="Hua S.X."/>
        </authorList>
    </citation>
    <scope>NUCLEOTIDE SEQUENCE [LARGE SCALE GENOMIC DNA]</scope>
    <source>
        <strain evidence="2 3">Ve08.2h10</strain>
    </source>
</reference>
<protein>
    <submittedName>
        <fullName evidence="2">Uncharacterized protein</fullName>
    </submittedName>
</protein>
<evidence type="ECO:0000256" key="1">
    <source>
        <dbReference type="SAM" id="MobiDB-lite"/>
    </source>
</evidence>
<feature type="region of interest" description="Disordered" evidence="1">
    <location>
        <begin position="237"/>
        <end position="344"/>
    </location>
</feature>
<dbReference type="Proteomes" id="UP000054538">
    <property type="component" value="Unassembled WGS sequence"/>
</dbReference>
<gene>
    <name evidence="2" type="ORF">PAXRUDRAFT_25433</name>
</gene>
<evidence type="ECO:0000313" key="3">
    <source>
        <dbReference type="Proteomes" id="UP000054538"/>
    </source>
</evidence>